<feature type="transmembrane region" description="Helical" evidence="1">
    <location>
        <begin position="222"/>
        <end position="243"/>
    </location>
</feature>
<comment type="caution">
    <text evidence="2">The sequence shown here is derived from an EMBL/GenBank/DDBJ whole genome shotgun (WGS) entry which is preliminary data.</text>
</comment>
<feature type="transmembrane region" description="Helical" evidence="1">
    <location>
        <begin position="7"/>
        <end position="28"/>
    </location>
</feature>
<feature type="transmembrane region" description="Helical" evidence="1">
    <location>
        <begin position="83"/>
        <end position="102"/>
    </location>
</feature>
<evidence type="ECO:0000313" key="2">
    <source>
        <dbReference type="EMBL" id="PZF71078.1"/>
    </source>
</evidence>
<feature type="transmembrane region" description="Helical" evidence="1">
    <location>
        <begin position="48"/>
        <end position="71"/>
    </location>
</feature>
<keyword evidence="3" id="KW-1185">Reference proteome</keyword>
<accession>A0A2W2ATP8</accession>
<feature type="transmembrane region" description="Helical" evidence="1">
    <location>
        <begin position="195"/>
        <end position="215"/>
    </location>
</feature>
<sequence length="311" mass="34119">MKNISKTIFVWLLTAIIGGFAFGVMLAADESGHTGRFALNDSDMVVVSAIAAVACLALSIPATILYHFIAIRLYQRWDSTTKIKAVLGLYAAGATVVSIDVLGISSDGRLDTDFFILAVPFAIGALVSALLFSYRPLPKEQRWGSDSSVFPDEEEAEAENLFPKETHAIIICITVLMILWDLINMIKGKFYGGGFNIGFSVLLLGTLIAGMVLFARKNVTGWYLLFGFFVYGSVSTLLSVLNVMGRYRATISGQYMIQTILMLVICNLAPLILIAAPKMTHYFKVEKNKTILVCIIAGLLVAGVWVRFWMM</sequence>
<feature type="transmembrane region" description="Helical" evidence="1">
    <location>
        <begin position="166"/>
        <end position="183"/>
    </location>
</feature>
<dbReference type="Proteomes" id="UP000248745">
    <property type="component" value="Unassembled WGS sequence"/>
</dbReference>
<keyword evidence="1" id="KW-1133">Transmembrane helix</keyword>
<proteinExistence type="predicted"/>
<organism evidence="2 3">
    <name type="scientific">Taibaiella soli</name>
    <dbReference type="NCBI Taxonomy" id="1649169"/>
    <lineage>
        <taxon>Bacteria</taxon>
        <taxon>Pseudomonadati</taxon>
        <taxon>Bacteroidota</taxon>
        <taxon>Chitinophagia</taxon>
        <taxon>Chitinophagales</taxon>
        <taxon>Chitinophagaceae</taxon>
        <taxon>Taibaiella</taxon>
    </lineage>
</organism>
<dbReference type="AlphaFoldDB" id="A0A2W2ATP8"/>
<name>A0A2W2ATP8_9BACT</name>
<keyword evidence="1" id="KW-0812">Transmembrane</keyword>
<feature type="transmembrane region" description="Helical" evidence="1">
    <location>
        <begin position="255"/>
        <end position="276"/>
    </location>
</feature>
<feature type="transmembrane region" description="Helical" evidence="1">
    <location>
        <begin position="288"/>
        <end position="310"/>
    </location>
</feature>
<evidence type="ECO:0000256" key="1">
    <source>
        <dbReference type="SAM" id="Phobius"/>
    </source>
</evidence>
<gene>
    <name evidence="2" type="ORF">DN068_20485</name>
</gene>
<protein>
    <submittedName>
        <fullName evidence="2">Uncharacterized protein</fullName>
    </submittedName>
</protein>
<keyword evidence="1" id="KW-0472">Membrane</keyword>
<reference evidence="2 3" key="1">
    <citation type="submission" date="2018-06" db="EMBL/GenBank/DDBJ databases">
        <title>Mucibacter soli gen. nov., sp. nov., a new member of the family Chitinophagaceae producing mucin.</title>
        <authorList>
            <person name="Kim M.-K."/>
            <person name="Park S."/>
            <person name="Kim T.-S."/>
            <person name="Joung Y."/>
            <person name="Han J.-H."/>
            <person name="Kim S.B."/>
        </authorList>
    </citation>
    <scope>NUCLEOTIDE SEQUENCE [LARGE SCALE GENOMIC DNA]</scope>
    <source>
        <strain evidence="2 3">R1-15</strain>
    </source>
</reference>
<evidence type="ECO:0000313" key="3">
    <source>
        <dbReference type="Proteomes" id="UP000248745"/>
    </source>
</evidence>
<feature type="transmembrane region" description="Helical" evidence="1">
    <location>
        <begin position="114"/>
        <end position="134"/>
    </location>
</feature>
<dbReference type="RefSeq" id="WP_111000813.1">
    <property type="nucleotide sequence ID" value="NZ_QKTW01000027.1"/>
</dbReference>
<dbReference type="EMBL" id="QKTW01000027">
    <property type="protein sequence ID" value="PZF71078.1"/>
    <property type="molecule type" value="Genomic_DNA"/>
</dbReference>